<dbReference type="PATRIC" id="fig|1125725.3.peg.2489"/>
<dbReference type="Proteomes" id="UP000016412">
    <property type="component" value="Unassembled WGS sequence"/>
</dbReference>
<dbReference type="Gene3D" id="1.25.10.10">
    <property type="entry name" value="Leucine-rich Repeat Variant"/>
    <property type="match status" value="2"/>
</dbReference>
<dbReference type="PANTHER" id="PTHR12697:SF5">
    <property type="entry name" value="DEOXYHYPUSINE HYDROXYLASE"/>
    <property type="match status" value="1"/>
</dbReference>
<dbReference type="eggNOG" id="COG1413">
    <property type="taxonomic scope" value="Bacteria"/>
</dbReference>
<keyword evidence="2" id="KW-0732">Signal</keyword>
<dbReference type="Pfam" id="PF13646">
    <property type="entry name" value="HEAT_2"/>
    <property type="match status" value="1"/>
</dbReference>
<organism evidence="3 5">
    <name type="scientific">Treponema socranskii subsp. socranskii VPI DR56BR1116 = ATCC 35536</name>
    <dbReference type="NCBI Taxonomy" id="1125725"/>
    <lineage>
        <taxon>Bacteria</taxon>
        <taxon>Pseudomonadati</taxon>
        <taxon>Spirochaetota</taxon>
        <taxon>Spirochaetia</taxon>
        <taxon>Spirochaetales</taxon>
        <taxon>Treponemataceae</taxon>
        <taxon>Treponema</taxon>
    </lineage>
</organism>
<feature type="region of interest" description="Disordered" evidence="1">
    <location>
        <begin position="60"/>
        <end position="85"/>
    </location>
</feature>
<name>U1F6F6_TRESO</name>
<feature type="chain" id="PRO_5004610956" evidence="2">
    <location>
        <begin position="24"/>
        <end position="504"/>
    </location>
</feature>
<keyword evidence="6" id="KW-1185">Reference proteome</keyword>
<dbReference type="RefSeq" id="WP_021331453.1">
    <property type="nucleotide sequence ID" value="NZ_AUZJ01000066.1"/>
</dbReference>
<reference evidence="5 6" key="1">
    <citation type="submission" date="2013-08" db="EMBL/GenBank/DDBJ databases">
        <authorList>
            <person name="Durkin A.S."/>
            <person name="Haft D.R."/>
            <person name="McCorrison J."/>
            <person name="Torralba M."/>
            <person name="Gillis M."/>
            <person name="Haft D.H."/>
            <person name="Methe B."/>
            <person name="Sutton G."/>
            <person name="Nelson K.E."/>
        </authorList>
    </citation>
    <scope>NUCLEOTIDE SEQUENCE [LARGE SCALE GENOMIC DNA]</scope>
    <source>
        <strain evidence="4 6">ATCC 35536</strain>
        <strain evidence="3 5">VPI DR56BR1116</strain>
    </source>
</reference>
<dbReference type="OrthoDB" id="355190at2"/>
<evidence type="ECO:0000313" key="5">
    <source>
        <dbReference type="Proteomes" id="UP000016412"/>
    </source>
</evidence>
<dbReference type="InterPro" id="IPR011989">
    <property type="entry name" value="ARM-like"/>
</dbReference>
<sequence length="504" mass="54746">MKIHYAAAALTFFVLQPFCRVPAAMNASAFAQSASTSSAQSAAPAGTSVDGASKFKKAVTIPQAKRPAAPDKEKSEKAALSDKSPDTVKEYRDTFRYGVSPEITSLLQKCIDNDDPRFSDDAYDLFHTTRSSQVREKILEYFTHLKDPCLEDYAVGVLDDPYDTKNSTVEAVFRYVSAVKCKEALPAVLALLDTDSDAYFQAALTTIGEIGGPEEAQYLAGYIDRDDLTVPQKQALARVLGKLHATETWAKLVSIAQNEDENAFVRMYAAEAIGAMQKSESIPILAELYESSDPNFRQYVIKGLSHYPGSDEAKEVIVQGIRDEHYKVRLEAIAAVKKLKFTEASPYLVYRAKNDKEKVVKTACYDALASLGTKDGNGCLIEIVSDPKSGDTAKVDAAKALVSQGSVGEKEILALAGETLKDDRRKQLRYALGKLFAKYARAGYADICRDFLLSKDAATVSLGLDMYAKAKYASASAAVVSLANDKKSGANGGRARKILGMSEE</sequence>
<proteinExistence type="predicted"/>
<feature type="signal peptide" evidence="2">
    <location>
        <begin position="1"/>
        <end position="23"/>
    </location>
</feature>
<dbReference type="EMBL" id="AVQI01000080">
    <property type="protein sequence ID" value="ERJ98533.1"/>
    <property type="molecule type" value="Genomic_DNA"/>
</dbReference>
<evidence type="ECO:0000256" key="1">
    <source>
        <dbReference type="SAM" id="MobiDB-lite"/>
    </source>
</evidence>
<dbReference type="STRING" id="1125725.HMPREF1325_1735"/>
<evidence type="ECO:0000313" key="6">
    <source>
        <dbReference type="Proteomes" id="UP000016646"/>
    </source>
</evidence>
<dbReference type="GO" id="GO:0019135">
    <property type="term" value="F:deoxyhypusine monooxygenase activity"/>
    <property type="evidence" value="ECO:0007669"/>
    <property type="project" value="TreeGrafter"/>
</dbReference>
<dbReference type="EMBL" id="AUZJ01000066">
    <property type="protein sequence ID" value="ERF59562.1"/>
    <property type="molecule type" value="Genomic_DNA"/>
</dbReference>
<evidence type="ECO:0000313" key="3">
    <source>
        <dbReference type="EMBL" id="ERF59562.1"/>
    </source>
</evidence>
<evidence type="ECO:0000313" key="4">
    <source>
        <dbReference type="EMBL" id="ERJ98533.1"/>
    </source>
</evidence>
<dbReference type="AlphaFoldDB" id="U1F6F6"/>
<dbReference type="InterPro" id="IPR016024">
    <property type="entry name" value="ARM-type_fold"/>
</dbReference>
<dbReference type="Proteomes" id="UP000016646">
    <property type="component" value="Unassembled WGS sequence"/>
</dbReference>
<feature type="compositionally biased region" description="Basic and acidic residues" evidence="1">
    <location>
        <begin position="68"/>
        <end position="85"/>
    </location>
</feature>
<dbReference type="SUPFAM" id="SSF48371">
    <property type="entry name" value="ARM repeat"/>
    <property type="match status" value="2"/>
</dbReference>
<gene>
    <name evidence="4" type="ORF">HMPREF0860_0326</name>
    <name evidence="3" type="ORF">HMPREF1325_1735</name>
</gene>
<protein>
    <submittedName>
        <fullName evidence="3">HEAT repeat protein</fullName>
    </submittedName>
</protein>
<comment type="caution">
    <text evidence="3">The sequence shown here is derived from an EMBL/GenBank/DDBJ whole genome shotgun (WGS) entry which is preliminary data.</text>
</comment>
<dbReference type="PANTHER" id="PTHR12697">
    <property type="entry name" value="PBS LYASE HEAT-LIKE PROTEIN"/>
    <property type="match status" value="1"/>
</dbReference>
<evidence type="ECO:0000256" key="2">
    <source>
        <dbReference type="SAM" id="SignalP"/>
    </source>
</evidence>
<accession>U1F6F6</accession>